<sequence>RFQYKSVSANNSLRGLGNIRYFGEDVRQRLAVM</sequence>
<feature type="non-terminal residue" evidence="1">
    <location>
        <position position="1"/>
    </location>
</feature>
<accession>X1QLE2</accession>
<dbReference type="EMBL" id="BARV01044090">
    <property type="protein sequence ID" value="GAI69048.1"/>
    <property type="molecule type" value="Genomic_DNA"/>
</dbReference>
<organism evidence="1">
    <name type="scientific">marine sediment metagenome</name>
    <dbReference type="NCBI Taxonomy" id="412755"/>
    <lineage>
        <taxon>unclassified sequences</taxon>
        <taxon>metagenomes</taxon>
        <taxon>ecological metagenomes</taxon>
    </lineage>
</organism>
<evidence type="ECO:0000313" key="1">
    <source>
        <dbReference type="EMBL" id="GAI69048.1"/>
    </source>
</evidence>
<comment type="caution">
    <text evidence="1">The sequence shown here is derived from an EMBL/GenBank/DDBJ whole genome shotgun (WGS) entry which is preliminary data.</text>
</comment>
<reference evidence="1" key="1">
    <citation type="journal article" date="2014" name="Front. Microbiol.">
        <title>High frequency of phylogenetically diverse reductive dehalogenase-homologous genes in deep subseafloor sedimentary metagenomes.</title>
        <authorList>
            <person name="Kawai M."/>
            <person name="Futagami T."/>
            <person name="Toyoda A."/>
            <person name="Takaki Y."/>
            <person name="Nishi S."/>
            <person name="Hori S."/>
            <person name="Arai W."/>
            <person name="Tsubouchi T."/>
            <person name="Morono Y."/>
            <person name="Uchiyama I."/>
            <person name="Ito T."/>
            <person name="Fujiyama A."/>
            <person name="Inagaki F."/>
            <person name="Takami H."/>
        </authorList>
    </citation>
    <scope>NUCLEOTIDE SEQUENCE</scope>
    <source>
        <strain evidence="1">Expedition CK06-06</strain>
    </source>
</reference>
<proteinExistence type="predicted"/>
<gene>
    <name evidence="1" type="ORF">S06H3_65461</name>
</gene>
<dbReference type="AlphaFoldDB" id="X1QLE2"/>
<name>X1QLE2_9ZZZZ</name>
<protein>
    <submittedName>
        <fullName evidence="1">Uncharacterized protein</fullName>
    </submittedName>
</protein>